<evidence type="ECO:0000256" key="1">
    <source>
        <dbReference type="ARBA" id="ARBA00022857"/>
    </source>
</evidence>
<dbReference type="Gene3D" id="3.90.180.10">
    <property type="entry name" value="Medium-chain alcohol dehydrogenases, catalytic domain"/>
    <property type="match status" value="1"/>
</dbReference>
<accession>U1IA44</accession>
<sequence length="75" mass="8820">MKQINIKHPGDSDVLFIEEVEIPQPKENELLVKVAYAGVNRPDIMQRQGLYPMQQALRQLWGWNYPAKWWQSVAK</sequence>
<dbReference type="PANTHER" id="PTHR48106">
    <property type="entry name" value="QUINONE OXIDOREDUCTASE PIG3-RELATED"/>
    <property type="match status" value="1"/>
</dbReference>
<evidence type="ECO:0000313" key="3">
    <source>
        <dbReference type="EMBL" id="ERF79164.1"/>
    </source>
</evidence>
<proteinExistence type="predicted"/>
<keyword evidence="2" id="KW-0560">Oxidoreductase</keyword>
<dbReference type="InterPro" id="IPR011032">
    <property type="entry name" value="GroES-like_sf"/>
</dbReference>
<keyword evidence="1" id="KW-0521">NADP</keyword>
<dbReference type="AlphaFoldDB" id="U1IA44"/>
<dbReference type="PANTHER" id="PTHR48106:SF18">
    <property type="entry name" value="QUINONE OXIDOREDUCTASE PIG3"/>
    <property type="match status" value="1"/>
</dbReference>
<evidence type="ECO:0000313" key="4">
    <source>
        <dbReference type="Proteomes" id="UP000016529"/>
    </source>
</evidence>
<dbReference type="GO" id="GO:0070402">
    <property type="term" value="F:NADPH binding"/>
    <property type="evidence" value="ECO:0007669"/>
    <property type="project" value="TreeGrafter"/>
</dbReference>
<organism evidence="3 4">
    <name type="scientific">Gallibacterium anatis 12656/12</name>
    <dbReference type="NCBI Taxonomy" id="1195244"/>
    <lineage>
        <taxon>Bacteria</taxon>
        <taxon>Pseudomonadati</taxon>
        <taxon>Pseudomonadota</taxon>
        <taxon>Gammaproteobacteria</taxon>
        <taxon>Pasteurellales</taxon>
        <taxon>Pasteurellaceae</taxon>
        <taxon>Gallibacterium</taxon>
    </lineage>
</organism>
<dbReference type="Proteomes" id="UP000016529">
    <property type="component" value="Unassembled WGS sequence"/>
</dbReference>
<name>U1IA44_9PAST</name>
<gene>
    <name evidence="3" type="ORF">N561_02400</name>
</gene>
<reference evidence="3 4" key="1">
    <citation type="journal article" date="2013" name="Genome Announc.">
        <title>Draft Genome Sequence of Gallibacterium anatis bv. haemolytica 12656-12 Liver, an Isolate Obtained from the Liver of a Septicemic Chicken.</title>
        <authorList>
            <person name="Kudirkiene E."/>
            <person name="Christensen H."/>
            <person name="Bojesen A.M."/>
        </authorList>
    </citation>
    <scope>NUCLEOTIDE SEQUENCE [LARGE SCALE GENOMIC DNA]</scope>
    <source>
        <strain evidence="3">12656/12</strain>
    </source>
</reference>
<dbReference type="PATRIC" id="fig|1195244.3.peg.467"/>
<dbReference type="EMBL" id="AVOX01000008">
    <property type="protein sequence ID" value="ERF79164.1"/>
    <property type="molecule type" value="Genomic_DNA"/>
</dbReference>
<comment type="caution">
    <text evidence="3">The sequence shown here is derived from an EMBL/GenBank/DDBJ whole genome shotgun (WGS) entry which is preliminary data.</text>
</comment>
<dbReference type="SUPFAM" id="SSF50129">
    <property type="entry name" value="GroES-like"/>
    <property type="match status" value="1"/>
</dbReference>
<dbReference type="RefSeq" id="WP_021461093.1">
    <property type="nucleotide sequence ID" value="NZ_AVOX01000008.1"/>
</dbReference>
<evidence type="ECO:0000256" key="2">
    <source>
        <dbReference type="ARBA" id="ARBA00023002"/>
    </source>
</evidence>
<protein>
    <submittedName>
        <fullName evidence="3">Uncharacterized protein</fullName>
    </submittedName>
</protein>
<dbReference type="GO" id="GO:0016651">
    <property type="term" value="F:oxidoreductase activity, acting on NAD(P)H"/>
    <property type="evidence" value="ECO:0007669"/>
    <property type="project" value="TreeGrafter"/>
</dbReference>